<proteinExistence type="predicted"/>
<organism evidence="1 2">
    <name type="scientific">Paenibacillus rigui</name>
    <dbReference type="NCBI Taxonomy" id="554312"/>
    <lineage>
        <taxon>Bacteria</taxon>
        <taxon>Bacillati</taxon>
        <taxon>Bacillota</taxon>
        <taxon>Bacilli</taxon>
        <taxon>Bacillales</taxon>
        <taxon>Paenibacillaceae</taxon>
        <taxon>Paenibacillus</taxon>
    </lineage>
</organism>
<reference evidence="1 2" key="1">
    <citation type="submission" date="2017-07" db="EMBL/GenBank/DDBJ databases">
        <title>Genome sequencing and assembly of Paenibacillus rigui.</title>
        <authorList>
            <person name="Mayilraj S."/>
        </authorList>
    </citation>
    <scope>NUCLEOTIDE SEQUENCE [LARGE SCALE GENOMIC DNA]</scope>
    <source>
        <strain evidence="1 2">JCM 16352</strain>
    </source>
</reference>
<keyword evidence="2" id="KW-1185">Reference proteome</keyword>
<name>A0A229UUJ0_9BACL</name>
<dbReference type="OrthoDB" id="529831at2"/>
<protein>
    <submittedName>
        <fullName evidence="1">Uncharacterized protein</fullName>
    </submittedName>
</protein>
<dbReference type="AlphaFoldDB" id="A0A229UUJ0"/>
<sequence length="375" mass="42669">MVPFTQRWMLLISFLIVTFLLSTSTYATPDEKLVVAVKVSAESAWETRLELNESKWIKAVKSPEGRAAVHHIPATDTYLTFHTNHQTFTYLLDAQGRLFDEQRMERLTLPEEAAAELLQHRDSLRSQHYGQFLEWDQAKQVIPKKTKFKVIDMETGLGFHVQRRAGSSHADVQPLTKEDTAVMKRIYGGVWSWTRRSIIIETDTQQRIAASMHGMPHGGDGIPDNDFSGHFCIHFPGSSTHGSGKMDPGHQLMIYKAAGRLDDYMAKASPTGLIDTFFLALNLHDRQAARMSFAHGQNQQLAFFLQNSTDDDRWVHQIHLRQKEDATADALALEIPVDVRQSRPHHKEARMRLTFQLKRSSPVEPWKIDSVGMVS</sequence>
<comment type="caution">
    <text evidence="1">The sequence shown here is derived from an EMBL/GenBank/DDBJ whole genome shotgun (WGS) entry which is preliminary data.</text>
</comment>
<evidence type="ECO:0000313" key="2">
    <source>
        <dbReference type="Proteomes" id="UP000215509"/>
    </source>
</evidence>
<gene>
    <name evidence="1" type="ORF">CF651_08740</name>
</gene>
<dbReference type="EMBL" id="NMQW01000012">
    <property type="protein sequence ID" value="OXM86921.1"/>
    <property type="molecule type" value="Genomic_DNA"/>
</dbReference>
<evidence type="ECO:0000313" key="1">
    <source>
        <dbReference type="EMBL" id="OXM86921.1"/>
    </source>
</evidence>
<dbReference type="Proteomes" id="UP000215509">
    <property type="component" value="Unassembled WGS sequence"/>
</dbReference>
<dbReference type="RefSeq" id="WP_094014470.1">
    <property type="nucleotide sequence ID" value="NZ_NMQW01000012.1"/>
</dbReference>
<accession>A0A229UUJ0</accession>